<dbReference type="CTD" id="20234878"/>
<dbReference type="Gene3D" id="2.130.10.10">
    <property type="entry name" value="YVTN repeat-like/Quinoprotein amine dehydrogenase"/>
    <property type="match status" value="1"/>
</dbReference>
<dbReference type="InterPro" id="IPR036322">
    <property type="entry name" value="WD40_repeat_dom_sf"/>
</dbReference>
<dbReference type="InterPro" id="IPR001680">
    <property type="entry name" value="WD40_rpt"/>
</dbReference>
<dbReference type="SMART" id="SM00320">
    <property type="entry name" value="WD40"/>
    <property type="match status" value="6"/>
</dbReference>
<dbReference type="GO" id="GO:0005782">
    <property type="term" value="C:peroxisomal matrix"/>
    <property type="evidence" value="ECO:0007669"/>
    <property type="project" value="UniProtKB-SubCell"/>
</dbReference>
<dbReference type="GO" id="GO:0005053">
    <property type="term" value="F:peroxisome matrix targeting signal-2 binding"/>
    <property type="evidence" value="ECO:0007669"/>
    <property type="project" value="InterPro"/>
</dbReference>
<feature type="repeat" description="WD" evidence="11">
    <location>
        <begin position="232"/>
        <end position="274"/>
    </location>
</feature>
<dbReference type="OrthoDB" id="273771at2759"/>
<evidence type="ECO:0000256" key="2">
    <source>
        <dbReference type="ARBA" id="ARBA00004514"/>
    </source>
</evidence>
<feature type="repeat" description="WD" evidence="11">
    <location>
        <begin position="188"/>
        <end position="230"/>
    </location>
</feature>
<evidence type="ECO:0000313" key="14">
    <source>
        <dbReference type="Proteomes" id="UP000030746"/>
    </source>
</evidence>
<dbReference type="OMA" id="FAVHWNL"/>
<dbReference type="PRINTS" id="PR00320">
    <property type="entry name" value="GPROTEINBRPT"/>
</dbReference>
<evidence type="ECO:0000256" key="7">
    <source>
        <dbReference type="ARBA" id="ARBA00022927"/>
    </source>
</evidence>
<protein>
    <recommendedName>
        <fullName evidence="10">Peroxin-7</fullName>
    </recommendedName>
</protein>
<dbReference type="PROSITE" id="PS50294">
    <property type="entry name" value="WD_REPEATS_REGION"/>
    <property type="match status" value="4"/>
</dbReference>
<dbReference type="PANTHER" id="PTHR46027:SF1">
    <property type="entry name" value="PEROXISOMAL TARGETING SIGNAL 2 RECEPTOR"/>
    <property type="match status" value="1"/>
</dbReference>
<dbReference type="AlphaFoldDB" id="V4AMT9"/>
<feature type="domain" description="EIPR1-like beta-propeller" evidence="12">
    <location>
        <begin position="142"/>
        <end position="264"/>
    </location>
</feature>
<keyword evidence="4" id="KW-0963">Cytoplasm</keyword>
<keyword evidence="5 11" id="KW-0853">WD repeat</keyword>
<dbReference type="Pfam" id="PF00400">
    <property type="entry name" value="WD40"/>
    <property type="match status" value="3"/>
</dbReference>
<dbReference type="RefSeq" id="XP_009054397.1">
    <property type="nucleotide sequence ID" value="XM_009056149.1"/>
</dbReference>
<dbReference type="InterPro" id="IPR059104">
    <property type="entry name" value="Beta-prop_EIPR1-like"/>
</dbReference>
<dbReference type="CDD" id="cd00200">
    <property type="entry name" value="WD40"/>
    <property type="match status" value="1"/>
</dbReference>
<keyword evidence="8" id="KW-0576">Peroxisome</keyword>
<dbReference type="GO" id="GO:0016558">
    <property type="term" value="P:protein import into peroxisome matrix"/>
    <property type="evidence" value="ECO:0007669"/>
    <property type="project" value="InterPro"/>
</dbReference>
<feature type="repeat" description="WD" evidence="11">
    <location>
        <begin position="66"/>
        <end position="91"/>
    </location>
</feature>
<dbReference type="PROSITE" id="PS50082">
    <property type="entry name" value="WD_REPEATS_2"/>
    <property type="match status" value="5"/>
</dbReference>
<evidence type="ECO:0000256" key="3">
    <source>
        <dbReference type="ARBA" id="ARBA00022448"/>
    </source>
</evidence>
<evidence type="ECO:0000256" key="6">
    <source>
        <dbReference type="ARBA" id="ARBA00022737"/>
    </source>
</evidence>
<gene>
    <name evidence="13" type="ORF">LOTGIDRAFT_144806</name>
</gene>
<evidence type="ECO:0000259" key="12">
    <source>
        <dbReference type="Pfam" id="PF23609"/>
    </source>
</evidence>
<sequence>MSLSFKTRDRHGYSVKFSPYIHNRLACSSSQYYGIAGSGTLFILDIIVDKLKLVQVFNWKQGLFDVTWSENNENIVLTASGDGTIQIWHLQQPQGPIKVLKEHSKEVNSIDWSQTRTDQLLLSGSWDGTIKLWDIFQDRSLSTYTSHENIVYSVNWSPRLPFIFASASGDQTIRIWDRRKTADANMVISAHQCEVLSCDWSKYDENIIISGGVDGVVKCWDLRKPNHFISQLNGHQYAVRKIKTSPFNAKIIATCSYDFTVRFWDILENKLLKTVEHHTEFVYGIDWNLHTPGQIADCSWDELIKVYSPLSGLSS</sequence>
<dbReference type="SUPFAM" id="SSF50978">
    <property type="entry name" value="WD40 repeat-like"/>
    <property type="match status" value="1"/>
</dbReference>
<dbReference type="GO" id="GO:0005829">
    <property type="term" value="C:cytosol"/>
    <property type="evidence" value="ECO:0007669"/>
    <property type="project" value="UniProtKB-SubCell"/>
</dbReference>
<dbReference type="InterPro" id="IPR019775">
    <property type="entry name" value="WD40_repeat_CS"/>
</dbReference>
<dbReference type="InterPro" id="IPR015943">
    <property type="entry name" value="WD40/YVTN_repeat-like_dom_sf"/>
</dbReference>
<evidence type="ECO:0000313" key="13">
    <source>
        <dbReference type="EMBL" id="ESO94916.1"/>
    </source>
</evidence>
<keyword evidence="3" id="KW-0813">Transport</keyword>
<evidence type="ECO:0000256" key="11">
    <source>
        <dbReference type="PROSITE-ProRule" id="PRU00221"/>
    </source>
</evidence>
<dbReference type="InterPro" id="IPR020472">
    <property type="entry name" value="WD40_PAC1"/>
</dbReference>
<dbReference type="EMBL" id="KB201721">
    <property type="protein sequence ID" value="ESO94916.1"/>
    <property type="molecule type" value="Genomic_DNA"/>
</dbReference>
<evidence type="ECO:0000256" key="9">
    <source>
        <dbReference type="ARBA" id="ARBA00024017"/>
    </source>
</evidence>
<dbReference type="GeneID" id="20234878"/>
<accession>V4AMT9</accession>
<evidence type="ECO:0000256" key="1">
    <source>
        <dbReference type="ARBA" id="ARBA00004253"/>
    </source>
</evidence>
<comment type="similarity">
    <text evidence="9">Belongs to the WD repeat peroxin-7 family.</text>
</comment>
<organism evidence="13 14">
    <name type="scientific">Lottia gigantea</name>
    <name type="common">Giant owl limpet</name>
    <dbReference type="NCBI Taxonomy" id="225164"/>
    <lineage>
        <taxon>Eukaryota</taxon>
        <taxon>Metazoa</taxon>
        <taxon>Spiralia</taxon>
        <taxon>Lophotrochozoa</taxon>
        <taxon>Mollusca</taxon>
        <taxon>Gastropoda</taxon>
        <taxon>Patellogastropoda</taxon>
        <taxon>Lottioidea</taxon>
        <taxon>Lottiidae</taxon>
        <taxon>Lottia</taxon>
    </lineage>
</organism>
<feature type="repeat" description="WD" evidence="11">
    <location>
        <begin position="100"/>
        <end position="143"/>
    </location>
</feature>
<feature type="repeat" description="WD" evidence="11">
    <location>
        <begin position="144"/>
        <end position="177"/>
    </location>
</feature>
<dbReference type="HOGENOM" id="CLU_046581_1_0_1"/>
<keyword evidence="6" id="KW-0677">Repeat</keyword>
<comment type="subcellular location">
    <subcellularLocation>
        <location evidence="2">Cytoplasm</location>
        <location evidence="2">Cytosol</location>
    </subcellularLocation>
    <subcellularLocation>
        <location evidence="1">Peroxisome matrix</location>
    </subcellularLocation>
</comment>
<evidence type="ECO:0000256" key="4">
    <source>
        <dbReference type="ARBA" id="ARBA00022490"/>
    </source>
</evidence>
<dbReference type="InterPro" id="IPR044536">
    <property type="entry name" value="PEX7"/>
</dbReference>
<keyword evidence="14" id="KW-1185">Reference proteome</keyword>
<dbReference type="PANTHER" id="PTHR46027">
    <property type="entry name" value="PEROXISOMAL TARGETING SIGNAL 2 RECEPTOR"/>
    <property type="match status" value="1"/>
</dbReference>
<dbReference type="Pfam" id="PF23609">
    <property type="entry name" value="Beta-prop_EIPR1"/>
    <property type="match status" value="1"/>
</dbReference>
<keyword evidence="7" id="KW-0653">Protein transport</keyword>
<dbReference type="STRING" id="225164.V4AMT9"/>
<dbReference type="PROSITE" id="PS00678">
    <property type="entry name" value="WD_REPEATS_1"/>
    <property type="match status" value="2"/>
</dbReference>
<name>V4AMT9_LOTGI</name>
<evidence type="ECO:0000256" key="10">
    <source>
        <dbReference type="ARBA" id="ARBA00032565"/>
    </source>
</evidence>
<evidence type="ECO:0000256" key="5">
    <source>
        <dbReference type="ARBA" id="ARBA00022574"/>
    </source>
</evidence>
<dbReference type="KEGG" id="lgi:LOTGIDRAFT_144806"/>
<reference evidence="13 14" key="1">
    <citation type="journal article" date="2013" name="Nature">
        <title>Insights into bilaterian evolution from three spiralian genomes.</title>
        <authorList>
            <person name="Simakov O."/>
            <person name="Marletaz F."/>
            <person name="Cho S.J."/>
            <person name="Edsinger-Gonzales E."/>
            <person name="Havlak P."/>
            <person name="Hellsten U."/>
            <person name="Kuo D.H."/>
            <person name="Larsson T."/>
            <person name="Lv J."/>
            <person name="Arendt D."/>
            <person name="Savage R."/>
            <person name="Osoegawa K."/>
            <person name="de Jong P."/>
            <person name="Grimwood J."/>
            <person name="Chapman J.A."/>
            <person name="Shapiro H."/>
            <person name="Aerts A."/>
            <person name="Otillar R.P."/>
            <person name="Terry A.Y."/>
            <person name="Boore J.L."/>
            <person name="Grigoriev I.V."/>
            <person name="Lindberg D.R."/>
            <person name="Seaver E.C."/>
            <person name="Weisblat D.A."/>
            <person name="Putnam N.H."/>
            <person name="Rokhsar D.S."/>
        </authorList>
    </citation>
    <scope>NUCLEOTIDE SEQUENCE [LARGE SCALE GENOMIC DNA]</scope>
</reference>
<proteinExistence type="inferred from homology"/>
<evidence type="ECO:0000256" key="8">
    <source>
        <dbReference type="ARBA" id="ARBA00023140"/>
    </source>
</evidence>
<dbReference type="Proteomes" id="UP000030746">
    <property type="component" value="Unassembled WGS sequence"/>
</dbReference>